<keyword evidence="1" id="KW-0812">Transmembrane</keyword>
<evidence type="ECO:0000256" key="1">
    <source>
        <dbReference type="SAM" id="Phobius"/>
    </source>
</evidence>
<dbReference type="RefSeq" id="WP_045230678.1">
    <property type="nucleotide sequence ID" value="NZ_BBJU01000015.1"/>
</dbReference>
<proteinExistence type="predicted"/>
<feature type="transmembrane region" description="Helical" evidence="1">
    <location>
        <begin position="52"/>
        <end position="74"/>
    </location>
</feature>
<dbReference type="AlphaFoldDB" id="A0A081CWR7"/>
<dbReference type="EMBL" id="BBJU01000015">
    <property type="protein sequence ID" value="GAK71113.1"/>
    <property type="molecule type" value="Genomic_DNA"/>
</dbReference>
<dbReference type="OrthoDB" id="9804637at2"/>
<dbReference type="InterPro" id="IPR009935">
    <property type="entry name" value="DUF1467"/>
</dbReference>
<sequence>MPWLSAFAVFFIIWWTVLFIVLPIGLRTQSEDDDVALGTVASAPTRFRGGRVVLLTTLISLAICGIWYGVTWYFGFTMDDLPRIIPVYD</sequence>
<feature type="transmembrane region" description="Helical" evidence="1">
    <location>
        <begin position="6"/>
        <end position="26"/>
    </location>
</feature>
<comment type="caution">
    <text evidence="2">The sequence shown here is derived from an EMBL/GenBank/DDBJ whole genome shotgun (WGS) entry which is preliminary data.</text>
</comment>
<accession>A0A081CWR7</accession>
<evidence type="ECO:0000313" key="3">
    <source>
        <dbReference type="Proteomes" id="UP000028701"/>
    </source>
</evidence>
<dbReference type="eggNOG" id="COG5454">
    <property type="taxonomic scope" value="Bacteria"/>
</dbReference>
<dbReference type="Pfam" id="PF07330">
    <property type="entry name" value="DUF1467"/>
    <property type="match status" value="1"/>
</dbReference>
<gene>
    <name evidence="2" type="ORF">RRU01S_15_00370</name>
</gene>
<keyword evidence="1" id="KW-0472">Membrane</keyword>
<evidence type="ECO:0000313" key="2">
    <source>
        <dbReference type="EMBL" id="GAK71113.1"/>
    </source>
</evidence>
<keyword evidence="1" id="KW-1133">Transmembrane helix</keyword>
<evidence type="ECO:0008006" key="4">
    <source>
        <dbReference type="Google" id="ProtNLM"/>
    </source>
</evidence>
<reference evidence="2 3" key="1">
    <citation type="submission" date="2014-08" db="EMBL/GenBank/DDBJ databases">
        <title>Whole genome shotgun sequence of Rhizobium rubi NBRC 13261.</title>
        <authorList>
            <person name="Katano-Makiyama Y."/>
            <person name="Hosoyama A."/>
            <person name="Hashimoto M."/>
            <person name="Hosoyama Y."/>
            <person name="Noguchi M."/>
            <person name="Tsuchikane K."/>
            <person name="Uohara A."/>
            <person name="Ohji S."/>
            <person name="Ichikawa N."/>
            <person name="Kimura A."/>
            <person name="Yamazoe A."/>
            <person name="Fujita N."/>
        </authorList>
    </citation>
    <scope>NUCLEOTIDE SEQUENCE [LARGE SCALE GENOMIC DNA]</scope>
    <source>
        <strain evidence="2 3">NBRC 13261</strain>
    </source>
</reference>
<protein>
    <recommendedName>
        <fullName evidence="4">DUF1467 family protein</fullName>
    </recommendedName>
</protein>
<organism evidence="2 3">
    <name type="scientific">Agrobacterium rubi TR3 = NBRC 13261</name>
    <dbReference type="NCBI Taxonomy" id="1368415"/>
    <lineage>
        <taxon>Bacteria</taxon>
        <taxon>Pseudomonadati</taxon>
        <taxon>Pseudomonadota</taxon>
        <taxon>Alphaproteobacteria</taxon>
        <taxon>Hyphomicrobiales</taxon>
        <taxon>Rhizobiaceae</taxon>
        <taxon>Rhizobium/Agrobacterium group</taxon>
        <taxon>Agrobacterium</taxon>
    </lineage>
</organism>
<dbReference type="Proteomes" id="UP000028701">
    <property type="component" value="Unassembled WGS sequence"/>
</dbReference>
<name>A0A081CWR7_9HYPH</name>